<dbReference type="Proteomes" id="UP000076858">
    <property type="component" value="Unassembled WGS sequence"/>
</dbReference>
<feature type="transmembrane region" description="Helical" evidence="2">
    <location>
        <begin position="30"/>
        <end position="56"/>
    </location>
</feature>
<feature type="region of interest" description="Disordered" evidence="1">
    <location>
        <begin position="66"/>
        <end position="93"/>
    </location>
</feature>
<gene>
    <name evidence="3" type="ORF">APZ42_005209</name>
</gene>
<protein>
    <submittedName>
        <fullName evidence="3">Uncharacterized protein</fullName>
    </submittedName>
</protein>
<evidence type="ECO:0000313" key="3">
    <source>
        <dbReference type="EMBL" id="KZR99085.1"/>
    </source>
</evidence>
<sequence length="93" mass="10826">MLFLRHILLALTFSIDRYMHPHTPRTLSVSLIHAVVLDLLLSIATGSTTAPIILNYNRLNAKRFRSDEHNGERKTKKKEMFFIKPTKSHSLRR</sequence>
<dbReference type="EMBL" id="LRGB01014789">
    <property type="protein sequence ID" value="KZR99085.1"/>
    <property type="molecule type" value="Genomic_DNA"/>
</dbReference>
<keyword evidence="4" id="KW-1185">Reference proteome</keyword>
<evidence type="ECO:0000256" key="2">
    <source>
        <dbReference type="SAM" id="Phobius"/>
    </source>
</evidence>
<name>A0A164GL30_9CRUS</name>
<evidence type="ECO:0000256" key="1">
    <source>
        <dbReference type="SAM" id="MobiDB-lite"/>
    </source>
</evidence>
<keyword evidence="2" id="KW-0472">Membrane</keyword>
<comment type="caution">
    <text evidence="3">The sequence shown here is derived from an EMBL/GenBank/DDBJ whole genome shotgun (WGS) entry which is preliminary data.</text>
</comment>
<accession>A0A164GL30</accession>
<keyword evidence="2" id="KW-1133">Transmembrane helix</keyword>
<organism evidence="3 4">
    <name type="scientific">Daphnia magna</name>
    <dbReference type="NCBI Taxonomy" id="35525"/>
    <lineage>
        <taxon>Eukaryota</taxon>
        <taxon>Metazoa</taxon>
        <taxon>Ecdysozoa</taxon>
        <taxon>Arthropoda</taxon>
        <taxon>Crustacea</taxon>
        <taxon>Branchiopoda</taxon>
        <taxon>Diplostraca</taxon>
        <taxon>Cladocera</taxon>
        <taxon>Anomopoda</taxon>
        <taxon>Daphniidae</taxon>
        <taxon>Daphnia</taxon>
    </lineage>
</organism>
<proteinExistence type="predicted"/>
<dbReference type="AlphaFoldDB" id="A0A164GL30"/>
<feature type="compositionally biased region" description="Basic and acidic residues" evidence="1">
    <location>
        <begin position="66"/>
        <end position="81"/>
    </location>
</feature>
<keyword evidence="2" id="KW-0812">Transmembrane</keyword>
<reference evidence="3 4" key="1">
    <citation type="submission" date="2016-03" db="EMBL/GenBank/DDBJ databases">
        <title>EvidentialGene: Evidence-directed Construction of Genes on Genomes.</title>
        <authorList>
            <person name="Gilbert D.G."/>
            <person name="Choi J.-H."/>
            <person name="Mockaitis K."/>
            <person name="Colbourne J."/>
            <person name="Pfrender M."/>
        </authorList>
    </citation>
    <scope>NUCLEOTIDE SEQUENCE [LARGE SCALE GENOMIC DNA]</scope>
    <source>
        <strain evidence="3 4">Xinb3</strain>
        <tissue evidence="3">Complete organism</tissue>
    </source>
</reference>
<evidence type="ECO:0000313" key="4">
    <source>
        <dbReference type="Proteomes" id="UP000076858"/>
    </source>
</evidence>